<dbReference type="AlphaFoldDB" id="A0ABD0LL81"/>
<evidence type="ECO:0000313" key="3">
    <source>
        <dbReference type="Proteomes" id="UP001519460"/>
    </source>
</evidence>
<feature type="compositionally biased region" description="Gly residues" evidence="1">
    <location>
        <begin position="390"/>
        <end position="400"/>
    </location>
</feature>
<accession>A0ABD0LL81</accession>
<dbReference type="PANTHER" id="PTHR23185:SF0">
    <property type="entry name" value="PROTEIN VIRILIZER HOMOLOG"/>
    <property type="match status" value="1"/>
</dbReference>
<organism evidence="2 3">
    <name type="scientific">Batillaria attramentaria</name>
    <dbReference type="NCBI Taxonomy" id="370345"/>
    <lineage>
        <taxon>Eukaryota</taxon>
        <taxon>Metazoa</taxon>
        <taxon>Spiralia</taxon>
        <taxon>Lophotrochozoa</taxon>
        <taxon>Mollusca</taxon>
        <taxon>Gastropoda</taxon>
        <taxon>Caenogastropoda</taxon>
        <taxon>Sorbeoconcha</taxon>
        <taxon>Cerithioidea</taxon>
        <taxon>Batillariidae</taxon>
        <taxon>Batillaria</taxon>
    </lineage>
</organism>
<feature type="compositionally biased region" description="Basic and acidic residues" evidence="1">
    <location>
        <begin position="367"/>
        <end position="388"/>
    </location>
</feature>
<proteinExistence type="predicted"/>
<sequence>MILCSCVLHSGLESNPGALVNLLRHINETFSKDSSDCLSTLSTILELLRLLTTIDTTDEGLSMTRTHALTRKQLCHILDWVPGQHHPLQDLEEMSKEEEALESLSESITSLVTLLREDGADANAGNESWEVTLPPSRPLLDLFSQRSVYALTDSDDDRLSINCWLANPALDEPDAEPEVVRCDLLAWCQRYLPDLDLNEELKKETEEKQEDIVRPKRPRDRRKSQEVININRGRPGKKPFVAPMRGRGIMAQSMMSGRGHDLFRSRPPNTSRPPSMHVDDFVKMENRSQMQPPMQPTPPGLPPLRRDKEMPRGRGGRGGMDRGRGGFNQRGHFFTPPGNYGRREPSPHGSHNPQMFAGEFCHSESQASRHDNPPGGMLDRHGGRDHRFGPRGGRGPWFGGRGKDLGPGFLSGGGGGERGGFHGRRDPGRHVRSFTK</sequence>
<reference evidence="2 3" key="1">
    <citation type="journal article" date="2023" name="Sci. Data">
        <title>Genome assembly of the Korean intertidal mud-creeper Batillaria attramentaria.</title>
        <authorList>
            <person name="Patra A.K."/>
            <person name="Ho P.T."/>
            <person name="Jun S."/>
            <person name="Lee S.J."/>
            <person name="Kim Y."/>
            <person name="Won Y.J."/>
        </authorList>
    </citation>
    <scope>NUCLEOTIDE SEQUENCE [LARGE SCALE GENOMIC DNA]</scope>
    <source>
        <strain evidence="2">Wonlab-2016</strain>
    </source>
</reference>
<feature type="compositionally biased region" description="Pro residues" evidence="1">
    <location>
        <begin position="293"/>
        <end position="302"/>
    </location>
</feature>
<dbReference type="Proteomes" id="UP001519460">
    <property type="component" value="Unassembled WGS sequence"/>
</dbReference>
<feature type="compositionally biased region" description="Basic and acidic residues" evidence="1">
    <location>
        <begin position="203"/>
        <end position="214"/>
    </location>
</feature>
<gene>
    <name evidence="2" type="ORF">BaRGS_00008544</name>
</gene>
<comment type="caution">
    <text evidence="2">The sequence shown here is derived from an EMBL/GenBank/DDBJ whole genome shotgun (WGS) entry which is preliminary data.</text>
</comment>
<feature type="region of interest" description="Disordered" evidence="1">
    <location>
        <begin position="203"/>
        <end position="243"/>
    </location>
</feature>
<feature type="compositionally biased region" description="Gly residues" evidence="1">
    <location>
        <begin position="409"/>
        <end position="418"/>
    </location>
</feature>
<dbReference type="PANTHER" id="PTHR23185">
    <property type="entry name" value="PROTEIN VIRILIZER HOMOLOG"/>
    <property type="match status" value="1"/>
</dbReference>
<protein>
    <submittedName>
        <fullName evidence="2">Uncharacterized protein</fullName>
    </submittedName>
</protein>
<evidence type="ECO:0000313" key="2">
    <source>
        <dbReference type="EMBL" id="KAK7500321.1"/>
    </source>
</evidence>
<keyword evidence="3" id="KW-1185">Reference proteome</keyword>
<feature type="region of interest" description="Disordered" evidence="1">
    <location>
        <begin position="287"/>
        <end position="436"/>
    </location>
</feature>
<evidence type="ECO:0000256" key="1">
    <source>
        <dbReference type="SAM" id="MobiDB-lite"/>
    </source>
</evidence>
<name>A0ABD0LL81_9CAEN</name>
<feature type="compositionally biased region" description="Basic and acidic residues" evidence="1">
    <location>
        <begin position="419"/>
        <end position="429"/>
    </location>
</feature>
<dbReference type="InterPro" id="IPR026736">
    <property type="entry name" value="Virilizer"/>
</dbReference>
<dbReference type="EMBL" id="JACVVK020000038">
    <property type="protein sequence ID" value="KAK7500321.1"/>
    <property type="molecule type" value="Genomic_DNA"/>
</dbReference>